<protein>
    <submittedName>
        <fullName evidence="2">Methyltransferase domain-containing protein</fullName>
    </submittedName>
</protein>
<dbReference type="InterPro" id="IPR013216">
    <property type="entry name" value="Methyltransf_11"/>
</dbReference>
<accession>A0ABR8N2T3</accession>
<dbReference type="Proteomes" id="UP000609346">
    <property type="component" value="Unassembled WGS sequence"/>
</dbReference>
<keyword evidence="2" id="KW-0489">Methyltransferase</keyword>
<dbReference type="PANTHER" id="PTHR43861">
    <property type="entry name" value="TRANS-ACONITATE 2-METHYLTRANSFERASE-RELATED"/>
    <property type="match status" value="1"/>
</dbReference>
<reference evidence="2 3" key="1">
    <citation type="submission" date="2020-09" db="EMBL/GenBank/DDBJ databases">
        <title>Paenibacillus sp. strain PR3 16S rRNA gene Genome sequencing and assembly.</title>
        <authorList>
            <person name="Kim J."/>
        </authorList>
    </citation>
    <scope>NUCLEOTIDE SEQUENCE [LARGE SCALE GENOMIC DNA]</scope>
    <source>
        <strain evidence="2 3">PR3</strain>
    </source>
</reference>
<dbReference type="InterPro" id="IPR029063">
    <property type="entry name" value="SAM-dependent_MTases_sf"/>
</dbReference>
<evidence type="ECO:0000313" key="2">
    <source>
        <dbReference type="EMBL" id="MBD3922466.1"/>
    </source>
</evidence>
<keyword evidence="2" id="KW-0808">Transferase</keyword>
<sequence length="263" mass="30255">MSEWKALTDESRARWDQVAGFWDDYMGEHSNRFHREIVRPATERLLEVKEGDTVLDIACGNGNFSRRLADFGAQVVALDYSAVMIDRAKQRSTSYGDRIDYQVADATDYEALLAFGAERFDRAVANMALMDIADIRPLTSALSRLLKRDGVFVFSIPHPCFQSPNARKIHETEEINGQIVTRNSVQVTKYLTPESFETIGIRNQPVPHLLFHRPLAYYMNLFLSAGFVMDGWEEPSFELDADRASRFDWYELPPAVIFRFRKR</sequence>
<dbReference type="Pfam" id="PF08241">
    <property type="entry name" value="Methyltransf_11"/>
    <property type="match status" value="1"/>
</dbReference>
<keyword evidence="3" id="KW-1185">Reference proteome</keyword>
<dbReference type="GO" id="GO:0008168">
    <property type="term" value="F:methyltransferase activity"/>
    <property type="evidence" value="ECO:0007669"/>
    <property type="project" value="UniProtKB-KW"/>
</dbReference>
<dbReference type="Gene3D" id="3.40.50.150">
    <property type="entry name" value="Vaccinia Virus protein VP39"/>
    <property type="match status" value="1"/>
</dbReference>
<comment type="caution">
    <text evidence="2">The sequence shown here is derived from an EMBL/GenBank/DDBJ whole genome shotgun (WGS) entry which is preliminary data.</text>
</comment>
<dbReference type="EMBL" id="JACXZA010000009">
    <property type="protein sequence ID" value="MBD3922466.1"/>
    <property type="molecule type" value="Genomic_DNA"/>
</dbReference>
<dbReference type="PANTHER" id="PTHR43861:SF1">
    <property type="entry name" value="TRANS-ACONITATE 2-METHYLTRANSFERASE"/>
    <property type="match status" value="1"/>
</dbReference>
<feature type="domain" description="Methyltransferase type 11" evidence="1">
    <location>
        <begin position="55"/>
        <end position="154"/>
    </location>
</feature>
<name>A0ABR8N2T3_9BACL</name>
<gene>
    <name evidence="2" type="ORF">H8B09_27180</name>
</gene>
<proteinExistence type="predicted"/>
<organism evidence="2 3">
    <name type="scientific">Paenibacillus terricola</name>
    <dbReference type="NCBI Taxonomy" id="2763503"/>
    <lineage>
        <taxon>Bacteria</taxon>
        <taxon>Bacillati</taxon>
        <taxon>Bacillota</taxon>
        <taxon>Bacilli</taxon>
        <taxon>Bacillales</taxon>
        <taxon>Paenibacillaceae</taxon>
        <taxon>Paenibacillus</taxon>
    </lineage>
</organism>
<dbReference type="CDD" id="cd02440">
    <property type="entry name" value="AdoMet_MTases"/>
    <property type="match status" value="1"/>
</dbReference>
<dbReference type="RefSeq" id="WP_191206770.1">
    <property type="nucleotide sequence ID" value="NZ_JACXZA010000009.1"/>
</dbReference>
<dbReference type="GO" id="GO:0032259">
    <property type="term" value="P:methylation"/>
    <property type="evidence" value="ECO:0007669"/>
    <property type="project" value="UniProtKB-KW"/>
</dbReference>
<evidence type="ECO:0000313" key="3">
    <source>
        <dbReference type="Proteomes" id="UP000609346"/>
    </source>
</evidence>
<evidence type="ECO:0000259" key="1">
    <source>
        <dbReference type="Pfam" id="PF08241"/>
    </source>
</evidence>
<dbReference type="SUPFAM" id="SSF53335">
    <property type="entry name" value="S-adenosyl-L-methionine-dependent methyltransferases"/>
    <property type="match status" value="1"/>
</dbReference>